<evidence type="ECO:0000256" key="1">
    <source>
        <dbReference type="ARBA" id="ARBA00001933"/>
    </source>
</evidence>
<dbReference type="InterPro" id="IPR050571">
    <property type="entry name" value="Class-IV_PLP-Dep_Aminotrnsfr"/>
</dbReference>
<protein>
    <submittedName>
        <fullName evidence="6">Aminotransferases class-iv signature</fullName>
    </submittedName>
</protein>
<evidence type="ECO:0000256" key="4">
    <source>
        <dbReference type="RuleBase" id="RU004106"/>
    </source>
</evidence>
<evidence type="ECO:0000256" key="5">
    <source>
        <dbReference type="RuleBase" id="RU004516"/>
    </source>
</evidence>
<dbReference type="SUPFAM" id="SSF56752">
    <property type="entry name" value="D-aminoacid aminotransferase-like PLP-dependent enzymes"/>
    <property type="match status" value="1"/>
</dbReference>
<dbReference type="AlphaFoldDB" id="A0A1W1IEW8"/>
<dbReference type="InterPro" id="IPR018300">
    <property type="entry name" value="Aminotrans_IV_CS"/>
</dbReference>
<dbReference type="Pfam" id="PF01063">
    <property type="entry name" value="Aminotran_4"/>
    <property type="match status" value="1"/>
</dbReference>
<name>A0A1W1IEW8_9LACT</name>
<comment type="similarity">
    <text evidence="2 4">Belongs to the class-IV pyridoxal-phosphate-dependent aminotransferase family.</text>
</comment>
<dbReference type="Gene3D" id="3.30.470.10">
    <property type="match status" value="1"/>
</dbReference>
<keyword evidence="3 5" id="KW-0663">Pyridoxal phosphate</keyword>
<dbReference type="EMBL" id="FWEY01000002">
    <property type="protein sequence ID" value="SLM51554.1"/>
    <property type="molecule type" value="Genomic_DNA"/>
</dbReference>
<evidence type="ECO:0000313" key="6">
    <source>
        <dbReference type="EMBL" id="SLM51554.1"/>
    </source>
</evidence>
<dbReference type="Proteomes" id="UP000195985">
    <property type="component" value="Unassembled WGS sequence"/>
</dbReference>
<dbReference type="InterPro" id="IPR043131">
    <property type="entry name" value="BCAT-like_N"/>
</dbReference>
<evidence type="ECO:0000313" key="7">
    <source>
        <dbReference type="Proteomes" id="UP000195985"/>
    </source>
</evidence>
<dbReference type="CDD" id="cd00449">
    <property type="entry name" value="PLPDE_IV"/>
    <property type="match status" value="1"/>
</dbReference>
<keyword evidence="7" id="KW-1185">Reference proteome</keyword>
<evidence type="ECO:0000256" key="2">
    <source>
        <dbReference type="ARBA" id="ARBA00009320"/>
    </source>
</evidence>
<reference evidence="7" key="1">
    <citation type="submission" date="2016-04" db="EMBL/GenBank/DDBJ databases">
        <authorList>
            <person name="Strepis N."/>
        </authorList>
    </citation>
    <scope>NUCLEOTIDE SEQUENCE [LARGE SCALE GENOMIC DNA]</scope>
</reference>
<evidence type="ECO:0000256" key="3">
    <source>
        <dbReference type="ARBA" id="ARBA00022898"/>
    </source>
</evidence>
<dbReference type="InterPro" id="IPR043132">
    <property type="entry name" value="BCAT-like_C"/>
</dbReference>
<dbReference type="Gene3D" id="3.20.10.10">
    <property type="entry name" value="D-amino Acid Aminotransferase, subunit A, domain 2"/>
    <property type="match status" value="1"/>
</dbReference>
<dbReference type="OrthoDB" id="9805628at2"/>
<dbReference type="STRING" id="43064.SAMN04488086_101423"/>
<sequence>MNVEKVEGPFYLLNDDLIKNEDGGKYPEFEGRTVYEVIRVQDGIAIFLEDHLDRFFRSAAYLDLPLPATAESIEDRVYRLIAANQVGEQNLKFILGKTAKGESMLWIFFTQSVYPPKNYYEEGIATSLFRIERLDPNIKLVRSDYQKAVLQERADKRVYELLLVDGNEEITEGSRTNVFFVKGKELYTPPAKAVLLGIVRKKVFEICGKRQIPINETSIPVEWIKDAEGAFVSGTGNNVLPISKIGAVAIPTMDNPVVQMIMADYAEMVRAYKEENKH</sequence>
<dbReference type="GO" id="GO:0008483">
    <property type="term" value="F:transaminase activity"/>
    <property type="evidence" value="ECO:0007669"/>
    <property type="project" value="UniProtKB-KW"/>
</dbReference>
<dbReference type="PANTHER" id="PTHR42743">
    <property type="entry name" value="AMINO-ACID AMINOTRANSFERASE"/>
    <property type="match status" value="1"/>
</dbReference>
<comment type="cofactor">
    <cofactor evidence="1 5">
        <name>pyridoxal 5'-phosphate</name>
        <dbReference type="ChEBI" id="CHEBI:597326"/>
    </cofactor>
</comment>
<gene>
    <name evidence="6" type="ORF">TPAS_1231</name>
</gene>
<dbReference type="PANTHER" id="PTHR42743:SF11">
    <property type="entry name" value="AMINODEOXYCHORISMATE LYASE"/>
    <property type="match status" value="1"/>
</dbReference>
<dbReference type="InterPro" id="IPR001544">
    <property type="entry name" value="Aminotrans_IV"/>
</dbReference>
<dbReference type="InterPro" id="IPR036038">
    <property type="entry name" value="Aminotransferase-like"/>
</dbReference>
<accession>A0A1W1IEW8</accession>
<dbReference type="GO" id="GO:0046394">
    <property type="term" value="P:carboxylic acid biosynthetic process"/>
    <property type="evidence" value="ECO:0007669"/>
    <property type="project" value="UniProtKB-ARBA"/>
</dbReference>
<dbReference type="PROSITE" id="PS00770">
    <property type="entry name" value="AA_TRANSFER_CLASS_4"/>
    <property type="match status" value="1"/>
</dbReference>
<proteinExistence type="inferred from homology"/>
<keyword evidence="6" id="KW-0032">Aminotransferase</keyword>
<keyword evidence="6" id="KW-0808">Transferase</keyword>
<organism evidence="6 7">
    <name type="scientific">Trichococcus pasteurii</name>
    <dbReference type="NCBI Taxonomy" id="43064"/>
    <lineage>
        <taxon>Bacteria</taxon>
        <taxon>Bacillati</taxon>
        <taxon>Bacillota</taxon>
        <taxon>Bacilli</taxon>
        <taxon>Lactobacillales</taxon>
        <taxon>Carnobacteriaceae</taxon>
        <taxon>Trichococcus</taxon>
    </lineage>
</organism>